<dbReference type="Gene3D" id="3.40.50.1110">
    <property type="entry name" value="SGNH hydrolase"/>
    <property type="match status" value="1"/>
</dbReference>
<dbReference type="InterPro" id="IPR013830">
    <property type="entry name" value="SGNH_hydro"/>
</dbReference>
<dbReference type="Pfam" id="PF13472">
    <property type="entry name" value="Lipase_GDSL_2"/>
    <property type="match status" value="1"/>
</dbReference>
<dbReference type="EMBL" id="QRIM01000002">
    <property type="protein sequence ID" value="RHG62335.1"/>
    <property type="molecule type" value="Genomic_DNA"/>
</dbReference>
<dbReference type="PANTHER" id="PTHR30383:SF29">
    <property type="entry name" value="SGNH HYDROLASE-TYPE ESTERASE DOMAIN-CONTAINING PROTEIN"/>
    <property type="match status" value="1"/>
</dbReference>
<dbReference type="Proteomes" id="UP000283360">
    <property type="component" value="Unassembled WGS sequence"/>
</dbReference>
<protein>
    <submittedName>
        <fullName evidence="3">GDSL family lipase</fullName>
    </submittedName>
</protein>
<evidence type="ECO:0000259" key="1">
    <source>
        <dbReference type="Pfam" id="PF13472"/>
    </source>
</evidence>
<dbReference type="RefSeq" id="WP_117835033.1">
    <property type="nucleotide sequence ID" value="NZ_JADNAW010000003.1"/>
</dbReference>
<sequence>MGKRILCIGDSNTWGYIPGSGERYEKNVRWTGKLAQMLGENYEVIEEGMNGRTTAFTDKIEPGTAALDYLYPCLISQFPLDYIIVMLGTNDTKTRYGVNTVEIGYGLDEVLLKIEETCRRKSQTPEKIVIAPADLYPKKDWIEFTAESAQKAGGLTEEYRSIAALHHAEFLSARDVLGAECIGCDGIHFTEEGHRILAEAIALIIKNKEADECF</sequence>
<dbReference type="InterPro" id="IPR036514">
    <property type="entry name" value="SGNH_hydro_sf"/>
</dbReference>
<gene>
    <name evidence="3" type="ORF">DW252_02015</name>
    <name evidence="2" type="ORF">DWX03_07775</name>
</gene>
<keyword evidence="4" id="KW-1185">Reference proteome</keyword>
<name>A0A3R6E1J2_9FIRM</name>
<organism evidence="3 5">
    <name type="scientific">Coprococcus comes</name>
    <dbReference type="NCBI Taxonomy" id="410072"/>
    <lineage>
        <taxon>Bacteria</taxon>
        <taxon>Bacillati</taxon>
        <taxon>Bacillota</taxon>
        <taxon>Clostridia</taxon>
        <taxon>Lachnospirales</taxon>
        <taxon>Lachnospiraceae</taxon>
        <taxon>Coprococcus</taxon>
    </lineage>
</organism>
<evidence type="ECO:0000313" key="3">
    <source>
        <dbReference type="EMBL" id="RHG62335.1"/>
    </source>
</evidence>
<dbReference type="InterPro" id="IPR051532">
    <property type="entry name" value="Ester_Hydrolysis_Enzymes"/>
</dbReference>
<feature type="domain" description="SGNH hydrolase-type esterase" evidence="1">
    <location>
        <begin position="7"/>
        <end position="196"/>
    </location>
</feature>
<dbReference type="SUPFAM" id="SSF52266">
    <property type="entry name" value="SGNH hydrolase"/>
    <property type="match status" value="1"/>
</dbReference>
<dbReference type="PANTHER" id="PTHR30383">
    <property type="entry name" value="THIOESTERASE 1/PROTEASE 1/LYSOPHOSPHOLIPASE L1"/>
    <property type="match status" value="1"/>
</dbReference>
<proteinExistence type="predicted"/>
<reference evidence="4 5" key="1">
    <citation type="submission" date="2018-08" db="EMBL/GenBank/DDBJ databases">
        <title>A genome reference for cultivated species of the human gut microbiota.</title>
        <authorList>
            <person name="Zou Y."/>
            <person name="Xue W."/>
            <person name="Luo G."/>
        </authorList>
    </citation>
    <scope>NUCLEOTIDE SEQUENCE [LARGE SCALE GENOMIC DNA]</scope>
    <source>
        <strain evidence="2 4">AF18-12LB</strain>
        <strain evidence="3 5">AM22-12LB</strain>
    </source>
</reference>
<dbReference type="Proteomes" id="UP000286595">
    <property type="component" value="Unassembled WGS sequence"/>
</dbReference>
<dbReference type="AlphaFoldDB" id="A0A3R6E1J2"/>
<evidence type="ECO:0000313" key="2">
    <source>
        <dbReference type="EMBL" id="RGT89911.1"/>
    </source>
</evidence>
<accession>A0A3R6E1J2</accession>
<comment type="caution">
    <text evidence="3">The sequence shown here is derived from an EMBL/GenBank/DDBJ whole genome shotgun (WGS) entry which is preliminary data.</text>
</comment>
<evidence type="ECO:0000313" key="4">
    <source>
        <dbReference type="Proteomes" id="UP000283360"/>
    </source>
</evidence>
<evidence type="ECO:0000313" key="5">
    <source>
        <dbReference type="Proteomes" id="UP000286595"/>
    </source>
</evidence>
<dbReference type="EMBL" id="QRXJ01000009">
    <property type="protein sequence ID" value="RGT89911.1"/>
    <property type="molecule type" value="Genomic_DNA"/>
</dbReference>